<comment type="caution">
    <text evidence="2">The sequence shown here is derived from an EMBL/GenBank/DDBJ whole genome shotgun (WGS) entry which is preliminary data.</text>
</comment>
<evidence type="ECO:0000313" key="3">
    <source>
        <dbReference type="Proteomes" id="UP000286680"/>
    </source>
</evidence>
<evidence type="ECO:0000313" key="2">
    <source>
        <dbReference type="EMBL" id="RUO45208.1"/>
    </source>
</evidence>
<dbReference type="SUPFAM" id="SSF159270">
    <property type="entry name" value="YmcC-like"/>
    <property type="match status" value="1"/>
</dbReference>
<organism evidence="2 3">
    <name type="scientific">Idiomarina aquatica</name>
    <dbReference type="NCBI Taxonomy" id="1327752"/>
    <lineage>
        <taxon>Bacteria</taxon>
        <taxon>Pseudomonadati</taxon>
        <taxon>Pseudomonadota</taxon>
        <taxon>Gammaproteobacteria</taxon>
        <taxon>Alteromonadales</taxon>
        <taxon>Idiomarinaceae</taxon>
        <taxon>Idiomarina</taxon>
    </lineage>
</organism>
<dbReference type="EMBL" id="PIPS01000001">
    <property type="protein sequence ID" value="RUO45208.1"/>
    <property type="molecule type" value="Genomic_DNA"/>
</dbReference>
<sequence length="240" mass="26942">MQRINSTGTKTVLATLAAGLMLTGCSAYVKSVQNTLEYAVFGADSVTLTDTQINNLTYASQYVTIENQPRAAVVLGFVDGERHTYVSANNESVVLRHGRMLETEGLDSPFDAIERPLKSVHDQSADPLVCLTTAARDCEKTWQATVYVGEGMDEQSYHIRSEFRRGDTETLTLPGDRRIEATRWTEHLTATLAGQQWHYQNHYWISQQQPRVVKSTQQLTPDFPRAEWVELKPYVTNGGQ</sequence>
<proteinExistence type="predicted"/>
<keyword evidence="1" id="KW-0732">Signal</keyword>
<name>A0AA94EHH8_9GAMM</name>
<protein>
    <recommendedName>
        <fullName evidence="4">Group 4 capsule polysaccharide lipoprotein GfcB/YjbF</fullName>
    </recommendedName>
</protein>
<dbReference type="RefSeq" id="WP_126819589.1">
    <property type="nucleotide sequence ID" value="NZ_PIPS01000001.1"/>
</dbReference>
<gene>
    <name evidence="2" type="ORF">CWE23_04110</name>
</gene>
<evidence type="ECO:0000256" key="1">
    <source>
        <dbReference type="SAM" id="SignalP"/>
    </source>
</evidence>
<dbReference type="PROSITE" id="PS51257">
    <property type="entry name" value="PROKAR_LIPOPROTEIN"/>
    <property type="match status" value="1"/>
</dbReference>
<feature type="signal peptide" evidence="1">
    <location>
        <begin position="1"/>
        <end position="29"/>
    </location>
</feature>
<dbReference type="Proteomes" id="UP000286680">
    <property type="component" value="Unassembled WGS sequence"/>
</dbReference>
<reference evidence="3" key="1">
    <citation type="journal article" date="2018" name="Front. Microbiol.">
        <title>Genome-Based Analysis Reveals the Taxonomy and Diversity of the Family Idiomarinaceae.</title>
        <authorList>
            <person name="Liu Y."/>
            <person name="Lai Q."/>
            <person name="Shao Z."/>
        </authorList>
    </citation>
    <scope>NUCLEOTIDE SEQUENCE [LARGE SCALE GENOMIC DNA]</scope>
    <source>
        <strain evidence="3">SN-14</strain>
    </source>
</reference>
<dbReference type="InterPro" id="IPR023373">
    <property type="entry name" value="YmcC_sf"/>
</dbReference>
<keyword evidence="3" id="KW-1185">Reference proteome</keyword>
<dbReference type="Pfam" id="PF11102">
    <property type="entry name" value="YjbF"/>
    <property type="match status" value="1"/>
</dbReference>
<evidence type="ECO:0008006" key="4">
    <source>
        <dbReference type="Google" id="ProtNLM"/>
    </source>
</evidence>
<feature type="chain" id="PRO_5041699365" description="Group 4 capsule polysaccharide lipoprotein GfcB/YjbF" evidence="1">
    <location>
        <begin position="30"/>
        <end position="240"/>
    </location>
</feature>
<dbReference type="InterPro" id="IPR021308">
    <property type="entry name" value="GfcB"/>
</dbReference>
<dbReference type="Gene3D" id="2.40.360.10">
    <property type="entry name" value="YmcC-like"/>
    <property type="match status" value="1"/>
</dbReference>
<accession>A0AA94EHH8</accession>
<dbReference type="AlphaFoldDB" id="A0AA94EHH8"/>